<comment type="caution">
    <text evidence="4">The sequence shown here is derived from an EMBL/GenBank/DDBJ whole genome shotgun (WGS) entry which is preliminary data.</text>
</comment>
<reference evidence="4" key="1">
    <citation type="submission" date="2023-04" db="EMBL/GenBank/DDBJ databases">
        <title>Phytophthora fragariaefolia NBRC 109709.</title>
        <authorList>
            <person name="Ichikawa N."/>
            <person name="Sato H."/>
            <person name="Tonouchi N."/>
        </authorList>
    </citation>
    <scope>NUCLEOTIDE SEQUENCE</scope>
    <source>
        <strain evidence="4">NBRC 109709</strain>
    </source>
</reference>
<sequence>MCNFIKANGEQCKLARNKDRCGKHQIIAVEQNNLEVSIVEEMPPQVGTPAIAEVVDTQAPSVIKPVEVSNVEVSKVPELDQSIVEPVIAEGVVYKEDQSSDLELINSIDEDVKPTTEQLRKWAFLIVDANYHENRDRVEAEKLVLDSQQIDFLRKYVEANTKKNAKGKNIESILNRDSNVIDRFERKMKERNTKKPNVLGECYSFNFNEKDDGVKFSEAIDAWRSLAKDIDHHYVKNSDPEVVAAQGYSKQVQLDNYSRGGEKVTTRRQIYFKSDEDKQEFLNRWEKIDFVKYCVSNGLYDQRLYKLCCMLKKSWFSDNNNTWNLAGVLYRKQHVELGLMRKTYLCILHSMTDRFDQAAALKVFNDWETSKYHPKLTESQIKSIVGGTDPDGYKKWKAEYEPQEVKEKKEGKEKKTPLDILKEKLIDVVKDKYKREFQSGAIYENMLPYYYVRKYDDPATFLNVVFATEPLFHMCKSQDHQQLLYFIKNIINPNFEFIKLDYNYIGFKNGIYDLSNATFILTADIVENIQVRTIIDSEFEIDNDCAPLLDQYLKFQFDDETIEFIYFMIGRLMTKLNDKFDFMVFLFGEGGSGKSLLMNLVKYSFAHDQVAILSNSHQEQFGLSEYAKKQIVCCDDMNNLAKTLPKADFLSMGTRGSVQCPVKGKGSIPVHDWDIPTIINSNKLPNYKDESGEVVRRFMVANFEKIIPEESRNTNLENEIKTQEFGVFLHRCRSTYLKFCSKYKNKGVETFCPVSFIDNRNLLRMATNNTYQFISEKCKYEEGASITVPQLNKAMKAYIREKYEMKQIPKDTINISNIMLVDNRYVENKLNICKSCRREHKKGCCDKYDRLNRSKSHVIQNITFYYGTPDDD</sequence>
<gene>
    <name evidence="4" type="ORF">Pfra01_001882200</name>
</gene>
<dbReference type="SUPFAM" id="SSF52540">
    <property type="entry name" value="P-loop containing nucleoside triphosphate hydrolases"/>
    <property type="match status" value="1"/>
</dbReference>
<feature type="domain" description="SF3 helicase" evidence="3">
    <location>
        <begin position="560"/>
        <end position="716"/>
    </location>
</feature>
<dbReference type="InterPro" id="IPR014015">
    <property type="entry name" value="Helicase_SF3_DNA-vir"/>
</dbReference>
<evidence type="ECO:0000259" key="3">
    <source>
        <dbReference type="PROSITE" id="PS51206"/>
    </source>
</evidence>
<dbReference type="Pfam" id="PF19263">
    <property type="entry name" value="DUF5906"/>
    <property type="match status" value="1"/>
</dbReference>
<protein>
    <submittedName>
        <fullName evidence="4">Unnamed protein product</fullName>
    </submittedName>
</protein>
<evidence type="ECO:0000256" key="1">
    <source>
        <dbReference type="ARBA" id="ARBA00022741"/>
    </source>
</evidence>
<dbReference type="Proteomes" id="UP001165121">
    <property type="component" value="Unassembled WGS sequence"/>
</dbReference>
<keyword evidence="2" id="KW-0067">ATP-binding</keyword>
<dbReference type="OrthoDB" id="2131500at2759"/>
<keyword evidence="1" id="KW-0547">Nucleotide-binding</keyword>
<keyword evidence="5" id="KW-1185">Reference proteome</keyword>
<dbReference type="InterPro" id="IPR045455">
    <property type="entry name" value="NrS-1_pol-like_helicase"/>
</dbReference>
<evidence type="ECO:0000313" key="5">
    <source>
        <dbReference type="Proteomes" id="UP001165121"/>
    </source>
</evidence>
<organism evidence="4 5">
    <name type="scientific">Phytophthora fragariaefolia</name>
    <dbReference type="NCBI Taxonomy" id="1490495"/>
    <lineage>
        <taxon>Eukaryota</taxon>
        <taxon>Sar</taxon>
        <taxon>Stramenopiles</taxon>
        <taxon>Oomycota</taxon>
        <taxon>Peronosporomycetes</taxon>
        <taxon>Peronosporales</taxon>
        <taxon>Peronosporaceae</taxon>
        <taxon>Phytophthora</taxon>
    </lineage>
</organism>
<evidence type="ECO:0000256" key="2">
    <source>
        <dbReference type="ARBA" id="ARBA00022840"/>
    </source>
</evidence>
<dbReference type="PROSITE" id="PS51206">
    <property type="entry name" value="SF3_HELICASE_1"/>
    <property type="match status" value="1"/>
</dbReference>
<dbReference type="AlphaFoldDB" id="A0A9W6XZG3"/>
<dbReference type="InterPro" id="IPR027417">
    <property type="entry name" value="P-loop_NTPase"/>
</dbReference>
<dbReference type="Gene3D" id="3.40.50.300">
    <property type="entry name" value="P-loop containing nucleotide triphosphate hydrolases"/>
    <property type="match status" value="1"/>
</dbReference>
<dbReference type="GO" id="GO:0005524">
    <property type="term" value="F:ATP binding"/>
    <property type="evidence" value="ECO:0007669"/>
    <property type="project" value="UniProtKB-KW"/>
</dbReference>
<proteinExistence type="predicted"/>
<evidence type="ECO:0000313" key="4">
    <source>
        <dbReference type="EMBL" id="GMF48571.1"/>
    </source>
</evidence>
<name>A0A9W6XZG3_9STRA</name>
<accession>A0A9W6XZG3</accession>
<dbReference type="EMBL" id="BSXT01002380">
    <property type="protein sequence ID" value="GMF48571.1"/>
    <property type="molecule type" value="Genomic_DNA"/>
</dbReference>